<dbReference type="GO" id="GO:0005737">
    <property type="term" value="C:cytoplasm"/>
    <property type="evidence" value="ECO:0007669"/>
    <property type="project" value="UniProtKB-SubCell"/>
</dbReference>
<dbReference type="AlphaFoldDB" id="J3P9D9"/>
<dbReference type="EnsemblFungi" id="EJT73275">
    <property type="protein sequence ID" value="EJT73275"/>
    <property type="gene ID" value="GGTG_10121"/>
</dbReference>
<reference evidence="13" key="2">
    <citation type="submission" date="2010-07" db="EMBL/GenBank/DDBJ databases">
        <authorList>
            <consortium name="The Broad Institute Genome Sequencing Platform"/>
            <consortium name="Broad Institute Genome Sequencing Center for Infectious Disease"/>
            <person name="Ma L.-J."/>
            <person name="Dead R."/>
            <person name="Young S."/>
            <person name="Zeng Q."/>
            <person name="Koehrsen M."/>
            <person name="Alvarado L."/>
            <person name="Berlin A."/>
            <person name="Chapman S.B."/>
            <person name="Chen Z."/>
            <person name="Freedman E."/>
            <person name="Gellesch M."/>
            <person name="Goldberg J."/>
            <person name="Griggs A."/>
            <person name="Gujja S."/>
            <person name="Heilman E.R."/>
            <person name="Heiman D."/>
            <person name="Hepburn T."/>
            <person name="Howarth C."/>
            <person name="Jen D."/>
            <person name="Larson L."/>
            <person name="Mehta T."/>
            <person name="Neiman D."/>
            <person name="Pearson M."/>
            <person name="Roberts A."/>
            <person name="Saif S."/>
            <person name="Shea T."/>
            <person name="Shenoy N."/>
            <person name="Sisk P."/>
            <person name="Stolte C."/>
            <person name="Sykes S."/>
            <person name="Walk T."/>
            <person name="White J."/>
            <person name="Yandava C."/>
            <person name="Haas B."/>
            <person name="Nusbaum C."/>
            <person name="Birren B."/>
        </authorList>
    </citation>
    <scope>NUCLEOTIDE SEQUENCE</scope>
    <source>
        <strain evidence="13">R3-111a-1</strain>
    </source>
</reference>
<dbReference type="SMART" id="SM00757">
    <property type="entry name" value="CRA"/>
    <property type="match status" value="1"/>
</dbReference>
<dbReference type="InterPro" id="IPR006595">
    <property type="entry name" value="CTLH_C"/>
</dbReference>
<evidence type="ECO:0000313" key="14">
    <source>
        <dbReference type="EnsemblFungi" id="EJT73275"/>
    </source>
</evidence>
<dbReference type="SMART" id="SM00668">
    <property type="entry name" value="CTLH"/>
    <property type="match status" value="1"/>
</dbReference>
<reference evidence="14" key="5">
    <citation type="submission" date="2018-04" db="UniProtKB">
        <authorList>
            <consortium name="EnsemblFungi"/>
        </authorList>
    </citation>
    <scope>IDENTIFICATION</scope>
    <source>
        <strain evidence="14">R3-111a-1</strain>
    </source>
</reference>
<comment type="similarity">
    <text evidence="6">Belongs to the RMD5/GID2 family.</text>
</comment>
<dbReference type="PANTHER" id="PTHR12170:SF3">
    <property type="entry name" value="GH10162P"/>
    <property type="match status" value="1"/>
</dbReference>
<dbReference type="PROSITE" id="PS50897">
    <property type="entry name" value="CTLH"/>
    <property type="match status" value="1"/>
</dbReference>
<keyword evidence="4 9" id="KW-0863">Zinc-finger</keyword>
<dbReference type="FunCoup" id="J3P9D9">
    <property type="interactions" value="562"/>
</dbReference>
<evidence type="ECO:0000313" key="13">
    <source>
        <dbReference type="EMBL" id="EJT73275.1"/>
    </source>
</evidence>
<keyword evidence="2" id="KW-0963">Cytoplasm</keyword>
<sequence length="432" mass="47757">MADKPKPVDAMPQLHKDIQTLAGKARLTEAVADIDDLIQKLTEARQSVAGAKDPHTATLALTKLQNPVKEVFDRINVDLRNVSKVQRDLGKALDKALPVTNIPTDHDAMDDQATLINRAIAMHLLREGQFSVASTFIAESRNASAHQRLRARDGDQGAEGRDDSSQETDMTIDSEVDTRQADELAMSLQSQELQAKFENMYHILQALRRQDLGPAIDWSRSHSTELESRGSNLEFELCKLQYVHLFVTAGPGAAYEYGRLNMSRFHDRHLVEIQRLAGALVYAPNLPDSPYASLFDSPTAFLDAANSFTREFCSLLGLSAESPLYLAATAGAIALPRLVKYMNATKAHGAEWTTAHELAFETPLPHSFMYHSVFVCPVSKEQTTTSNPPMILPCGHVLARDSLKNLIKNGQRFKCPYCPAEGNIKDARPVIL</sequence>
<reference evidence="15" key="1">
    <citation type="submission" date="2010-07" db="EMBL/GenBank/DDBJ databases">
        <title>The genome sequence of Gaeumannomyces graminis var. tritici strain R3-111a-1.</title>
        <authorList>
            <consortium name="The Broad Institute Genome Sequencing Platform"/>
            <person name="Ma L.-J."/>
            <person name="Dead R."/>
            <person name="Young S."/>
            <person name="Zeng Q."/>
            <person name="Koehrsen M."/>
            <person name="Alvarado L."/>
            <person name="Berlin A."/>
            <person name="Chapman S.B."/>
            <person name="Chen Z."/>
            <person name="Freedman E."/>
            <person name="Gellesch M."/>
            <person name="Goldberg J."/>
            <person name="Griggs A."/>
            <person name="Gujja S."/>
            <person name="Heilman E.R."/>
            <person name="Heiman D."/>
            <person name="Hepburn T."/>
            <person name="Howarth C."/>
            <person name="Jen D."/>
            <person name="Larson L."/>
            <person name="Mehta T."/>
            <person name="Neiman D."/>
            <person name="Pearson M."/>
            <person name="Roberts A."/>
            <person name="Saif S."/>
            <person name="Shea T."/>
            <person name="Shenoy N."/>
            <person name="Sisk P."/>
            <person name="Stolte C."/>
            <person name="Sykes S."/>
            <person name="Walk T."/>
            <person name="White J."/>
            <person name="Yandava C."/>
            <person name="Haas B."/>
            <person name="Nusbaum C."/>
            <person name="Birren B."/>
        </authorList>
    </citation>
    <scope>NUCLEOTIDE SEQUENCE [LARGE SCALE GENOMIC DNA]</scope>
    <source>
        <strain evidence="15">R3-111a-1</strain>
    </source>
</reference>
<dbReference type="InterPro" id="IPR045098">
    <property type="entry name" value="Fyv10_fam"/>
</dbReference>
<dbReference type="CDD" id="cd16652">
    <property type="entry name" value="dRING_Rmd5p-like"/>
    <property type="match status" value="1"/>
</dbReference>
<evidence type="ECO:0000256" key="1">
    <source>
        <dbReference type="ARBA" id="ARBA00004496"/>
    </source>
</evidence>
<evidence type="ECO:0000256" key="3">
    <source>
        <dbReference type="ARBA" id="ARBA00022723"/>
    </source>
</evidence>
<dbReference type="OrthoDB" id="1933281at2759"/>
<evidence type="ECO:0000256" key="5">
    <source>
        <dbReference type="ARBA" id="ARBA00022833"/>
    </source>
</evidence>
<dbReference type="GO" id="GO:0043161">
    <property type="term" value="P:proteasome-mediated ubiquitin-dependent protein catabolic process"/>
    <property type="evidence" value="ECO:0007669"/>
    <property type="project" value="InterPro"/>
</dbReference>
<dbReference type="GeneID" id="20350579"/>
<evidence type="ECO:0000256" key="2">
    <source>
        <dbReference type="ARBA" id="ARBA00022490"/>
    </source>
</evidence>
<evidence type="ECO:0000259" key="11">
    <source>
        <dbReference type="PROSITE" id="PS50897"/>
    </source>
</evidence>
<reference evidence="13" key="3">
    <citation type="submission" date="2010-09" db="EMBL/GenBank/DDBJ databases">
        <title>Annotation of Gaeumannomyces graminis var. tritici R3-111a-1.</title>
        <authorList>
            <consortium name="The Broad Institute Genome Sequencing Platform"/>
            <person name="Ma L.-J."/>
            <person name="Dead R."/>
            <person name="Young S.K."/>
            <person name="Zeng Q."/>
            <person name="Gargeya S."/>
            <person name="Fitzgerald M."/>
            <person name="Haas B."/>
            <person name="Abouelleil A."/>
            <person name="Alvarado L."/>
            <person name="Arachchi H.M."/>
            <person name="Berlin A."/>
            <person name="Brown A."/>
            <person name="Chapman S.B."/>
            <person name="Chen Z."/>
            <person name="Dunbar C."/>
            <person name="Freedman E."/>
            <person name="Gearin G."/>
            <person name="Gellesch M."/>
            <person name="Goldberg J."/>
            <person name="Griggs A."/>
            <person name="Gujja S."/>
            <person name="Heiman D."/>
            <person name="Howarth C."/>
            <person name="Larson L."/>
            <person name="Lui A."/>
            <person name="MacDonald P.J.P."/>
            <person name="Mehta T."/>
            <person name="Montmayeur A."/>
            <person name="Murphy C."/>
            <person name="Neiman D."/>
            <person name="Pearson M."/>
            <person name="Priest M."/>
            <person name="Roberts A."/>
            <person name="Saif S."/>
            <person name="Shea T."/>
            <person name="Shenoy N."/>
            <person name="Sisk P."/>
            <person name="Stolte C."/>
            <person name="Sykes S."/>
            <person name="Yandava C."/>
            <person name="Wortman J."/>
            <person name="Nusbaum C."/>
            <person name="Birren B."/>
        </authorList>
    </citation>
    <scope>NUCLEOTIDE SEQUENCE</scope>
    <source>
        <strain evidence="13">R3-111a-1</strain>
    </source>
</reference>
<evidence type="ECO:0000256" key="10">
    <source>
        <dbReference type="SAM" id="MobiDB-lite"/>
    </source>
</evidence>
<dbReference type="GO" id="GO:0008270">
    <property type="term" value="F:zinc ion binding"/>
    <property type="evidence" value="ECO:0007669"/>
    <property type="project" value="UniProtKB-KW"/>
</dbReference>
<keyword evidence="3" id="KW-0479">Metal-binding</keyword>
<organism evidence="13">
    <name type="scientific">Gaeumannomyces tritici (strain R3-111a-1)</name>
    <name type="common">Wheat and barley take-all root rot fungus</name>
    <name type="synonym">Gaeumannomyces graminis var. tritici</name>
    <dbReference type="NCBI Taxonomy" id="644352"/>
    <lineage>
        <taxon>Eukaryota</taxon>
        <taxon>Fungi</taxon>
        <taxon>Dikarya</taxon>
        <taxon>Ascomycota</taxon>
        <taxon>Pezizomycotina</taxon>
        <taxon>Sordariomycetes</taxon>
        <taxon>Sordariomycetidae</taxon>
        <taxon>Magnaporthales</taxon>
        <taxon>Magnaporthaceae</taxon>
        <taxon>Gaeumannomyces</taxon>
    </lineage>
</organism>
<dbReference type="Pfam" id="PF10607">
    <property type="entry name" value="CTLH"/>
    <property type="match status" value="1"/>
</dbReference>
<feature type="domain" description="CTLH" evidence="11">
    <location>
        <begin position="196"/>
        <end position="245"/>
    </location>
</feature>
<keyword evidence="5" id="KW-0862">Zinc</keyword>
<gene>
    <name evidence="14" type="primary">20350579</name>
    <name evidence="13" type="ORF">GGTG_10121</name>
</gene>
<evidence type="ECO:0000256" key="9">
    <source>
        <dbReference type="PROSITE-ProRule" id="PRU01215"/>
    </source>
</evidence>
<feature type="domain" description="RING-Gid-type" evidence="12">
    <location>
        <begin position="376"/>
        <end position="418"/>
    </location>
</feature>
<dbReference type="PANTHER" id="PTHR12170">
    <property type="entry name" value="MACROPHAGE ERYTHROBLAST ATTACHER-RELATED"/>
    <property type="match status" value="1"/>
</dbReference>
<dbReference type="InterPro" id="IPR037683">
    <property type="entry name" value="Rmd5_dRing"/>
</dbReference>
<keyword evidence="15" id="KW-1185">Reference proteome</keyword>
<protein>
    <recommendedName>
        <fullName evidence="8">GID complex catalytic subunit 2</fullName>
    </recommendedName>
    <alternativeName>
        <fullName evidence="7">Glucose-induced degradation protein 2</fullName>
    </alternativeName>
</protein>
<dbReference type="EMBL" id="GL385399">
    <property type="protein sequence ID" value="EJT73275.1"/>
    <property type="molecule type" value="Genomic_DNA"/>
</dbReference>
<proteinExistence type="inferred from homology"/>
<accession>J3P9D9</accession>
<dbReference type="InterPro" id="IPR044063">
    <property type="entry name" value="ZF_RING_GID"/>
</dbReference>
<feature type="compositionally biased region" description="Basic and acidic residues" evidence="10">
    <location>
        <begin position="150"/>
        <end position="164"/>
    </location>
</feature>
<dbReference type="GO" id="GO:0034657">
    <property type="term" value="C:GID complex"/>
    <property type="evidence" value="ECO:0007669"/>
    <property type="project" value="TreeGrafter"/>
</dbReference>
<evidence type="ECO:0000259" key="12">
    <source>
        <dbReference type="PROSITE" id="PS51867"/>
    </source>
</evidence>
<dbReference type="GO" id="GO:0061630">
    <property type="term" value="F:ubiquitin protein ligase activity"/>
    <property type="evidence" value="ECO:0007669"/>
    <property type="project" value="InterPro"/>
</dbReference>
<evidence type="ECO:0000256" key="8">
    <source>
        <dbReference type="ARBA" id="ARBA00080744"/>
    </source>
</evidence>
<dbReference type="eggNOG" id="KOG2817">
    <property type="taxonomic scope" value="Eukaryota"/>
</dbReference>
<dbReference type="FunFam" id="3.30.40.10:FF:000143">
    <property type="entry name" value="Regulator of gluconeogenesis Rmd5"/>
    <property type="match status" value="1"/>
</dbReference>
<name>J3P9D9_GAET3</name>
<evidence type="ECO:0000256" key="6">
    <source>
        <dbReference type="ARBA" id="ARBA00061136"/>
    </source>
</evidence>
<dbReference type="Proteomes" id="UP000006039">
    <property type="component" value="Unassembled WGS sequence"/>
</dbReference>
<feature type="zinc finger region" description="RING-Gid-type" evidence="9">
    <location>
        <begin position="376"/>
        <end position="418"/>
    </location>
</feature>
<dbReference type="GO" id="GO:0005634">
    <property type="term" value="C:nucleus"/>
    <property type="evidence" value="ECO:0007669"/>
    <property type="project" value="TreeGrafter"/>
</dbReference>
<dbReference type="InterPro" id="IPR013144">
    <property type="entry name" value="CRA_dom"/>
</dbReference>
<dbReference type="RefSeq" id="XP_009226249.1">
    <property type="nucleotide sequence ID" value="XM_009227985.1"/>
</dbReference>
<dbReference type="InterPro" id="IPR013083">
    <property type="entry name" value="Znf_RING/FYVE/PHD"/>
</dbReference>
<comment type="subcellular location">
    <subcellularLocation>
        <location evidence="1">Cytoplasm</location>
    </subcellularLocation>
</comment>
<dbReference type="VEuPathDB" id="FungiDB:GGTG_10121"/>
<evidence type="ECO:0000256" key="7">
    <source>
        <dbReference type="ARBA" id="ARBA00075398"/>
    </source>
</evidence>
<dbReference type="SUPFAM" id="SSF57850">
    <property type="entry name" value="RING/U-box"/>
    <property type="match status" value="1"/>
</dbReference>
<feature type="region of interest" description="Disordered" evidence="10">
    <location>
        <begin position="143"/>
        <end position="174"/>
    </location>
</feature>
<dbReference type="Gene3D" id="3.30.40.10">
    <property type="entry name" value="Zinc/RING finger domain, C3HC4 (zinc finger)"/>
    <property type="match status" value="1"/>
</dbReference>
<evidence type="ECO:0000313" key="15">
    <source>
        <dbReference type="Proteomes" id="UP000006039"/>
    </source>
</evidence>
<dbReference type="STRING" id="644352.J3P9D9"/>
<reference evidence="14" key="4">
    <citation type="journal article" date="2015" name="G3 (Bethesda)">
        <title>Genome sequences of three phytopathogenic species of the Magnaporthaceae family of fungi.</title>
        <authorList>
            <person name="Okagaki L.H."/>
            <person name="Nunes C.C."/>
            <person name="Sailsbery J."/>
            <person name="Clay B."/>
            <person name="Brown D."/>
            <person name="John T."/>
            <person name="Oh Y."/>
            <person name="Young N."/>
            <person name="Fitzgerald M."/>
            <person name="Haas B.J."/>
            <person name="Zeng Q."/>
            <person name="Young S."/>
            <person name="Adiconis X."/>
            <person name="Fan L."/>
            <person name="Levin J.Z."/>
            <person name="Mitchell T.K."/>
            <person name="Okubara P.A."/>
            <person name="Farman M.L."/>
            <person name="Kohn L.M."/>
            <person name="Birren B."/>
            <person name="Ma L.-J."/>
            <person name="Dean R.A."/>
        </authorList>
    </citation>
    <scope>NUCLEOTIDE SEQUENCE</scope>
    <source>
        <strain evidence="14">R3-111a-1</strain>
    </source>
</reference>
<dbReference type="HOGENOM" id="CLU_020227_0_0_1"/>
<dbReference type="InterPro" id="IPR027370">
    <property type="entry name" value="Znf-RING_euk"/>
</dbReference>
<dbReference type="PROSITE" id="PS51867">
    <property type="entry name" value="ZF_RING_GID"/>
    <property type="match status" value="1"/>
</dbReference>
<evidence type="ECO:0000256" key="4">
    <source>
        <dbReference type="ARBA" id="ARBA00022771"/>
    </source>
</evidence>
<dbReference type="InterPro" id="IPR024964">
    <property type="entry name" value="CTLH/CRA"/>
</dbReference>
<dbReference type="Pfam" id="PF13445">
    <property type="entry name" value="zf-RING_UBOX"/>
    <property type="match status" value="1"/>
</dbReference>